<dbReference type="AlphaFoldDB" id="A0AAD7ZM30"/>
<feature type="signal peptide" evidence="1">
    <location>
        <begin position="1"/>
        <end position="23"/>
    </location>
</feature>
<evidence type="ECO:0000313" key="3">
    <source>
        <dbReference type="Proteomes" id="UP001233999"/>
    </source>
</evidence>
<evidence type="ECO:0000256" key="1">
    <source>
        <dbReference type="SAM" id="SignalP"/>
    </source>
</evidence>
<accession>A0AAD7ZM30</accession>
<dbReference type="Proteomes" id="UP001233999">
    <property type="component" value="Unassembled WGS sequence"/>
</dbReference>
<feature type="chain" id="PRO_5042117505" evidence="1">
    <location>
        <begin position="24"/>
        <end position="182"/>
    </location>
</feature>
<name>A0AAD7ZM30_DIPPU</name>
<protein>
    <submittedName>
        <fullName evidence="2">Uncharacterized protein</fullName>
    </submittedName>
</protein>
<proteinExistence type="predicted"/>
<comment type="caution">
    <text evidence="2">The sequence shown here is derived from an EMBL/GenBank/DDBJ whole genome shotgun (WGS) entry which is preliminary data.</text>
</comment>
<sequence length="182" mass="20779">MNCYKKTVLVLFTSLTVIVSSNGIDEISAPSLGQEMDHSTLLLLRHTRNAEYGPCCGSFNETYSAAEDQYVQKCGHILKGFKEENNYSIEETDHLINVDEEGYVIREKYMDHCVNLYPEPEIKEIFKHYAPSCIMECEIEAIREKDIAKRTGREFVNPMASKVIVCITTTIGKVCPKQYYSK</sequence>
<evidence type="ECO:0000313" key="2">
    <source>
        <dbReference type="EMBL" id="KAJ9583224.1"/>
    </source>
</evidence>
<gene>
    <name evidence="2" type="ORF">L9F63_022435</name>
</gene>
<dbReference type="EMBL" id="JASPKZ010007640">
    <property type="protein sequence ID" value="KAJ9583224.1"/>
    <property type="molecule type" value="Genomic_DNA"/>
</dbReference>
<organism evidence="2 3">
    <name type="scientific">Diploptera punctata</name>
    <name type="common">Pacific beetle cockroach</name>
    <dbReference type="NCBI Taxonomy" id="6984"/>
    <lineage>
        <taxon>Eukaryota</taxon>
        <taxon>Metazoa</taxon>
        <taxon>Ecdysozoa</taxon>
        <taxon>Arthropoda</taxon>
        <taxon>Hexapoda</taxon>
        <taxon>Insecta</taxon>
        <taxon>Pterygota</taxon>
        <taxon>Neoptera</taxon>
        <taxon>Polyneoptera</taxon>
        <taxon>Dictyoptera</taxon>
        <taxon>Blattodea</taxon>
        <taxon>Blaberoidea</taxon>
        <taxon>Blaberidae</taxon>
        <taxon>Diplopterinae</taxon>
        <taxon>Diploptera</taxon>
    </lineage>
</organism>
<keyword evidence="1" id="KW-0732">Signal</keyword>
<feature type="non-terminal residue" evidence="2">
    <location>
        <position position="1"/>
    </location>
</feature>
<keyword evidence="3" id="KW-1185">Reference proteome</keyword>
<reference evidence="2" key="2">
    <citation type="submission" date="2023-05" db="EMBL/GenBank/DDBJ databases">
        <authorList>
            <person name="Fouks B."/>
        </authorList>
    </citation>
    <scope>NUCLEOTIDE SEQUENCE</scope>
    <source>
        <strain evidence="2">Stay&amp;Tobe</strain>
        <tissue evidence="2">Testes</tissue>
    </source>
</reference>
<reference evidence="2" key="1">
    <citation type="journal article" date="2023" name="IScience">
        <title>Live-bearing cockroach genome reveals convergent evolutionary mechanisms linked to viviparity in insects and beyond.</title>
        <authorList>
            <person name="Fouks B."/>
            <person name="Harrison M.C."/>
            <person name="Mikhailova A.A."/>
            <person name="Marchal E."/>
            <person name="English S."/>
            <person name="Carruthers M."/>
            <person name="Jennings E.C."/>
            <person name="Chiamaka E.L."/>
            <person name="Frigard R.A."/>
            <person name="Pippel M."/>
            <person name="Attardo G.M."/>
            <person name="Benoit J.B."/>
            <person name="Bornberg-Bauer E."/>
            <person name="Tobe S.S."/>
        </authorList>
    </citation>
    <scope>NUCLEOTIDE SEQUENCE</scope>
    <source>
        <strain evidence="2">Stay&amp;Tobe</strain>
    </source>
</reference>